<evidence type="ECO:0000256" key="3">
    <source>
        <dbReference type="ARBA" id="ARBA00022530"/>
    </source>
</evidence>
<feature type="domain" description="Laminin EGF-like" evidence="15">
    <location>
        <begin position="1755"/>
        <end position="1810"/>
    </location>
</feature>
<dbReference type="PRINTS" id="PR00011">
    <property type="entry name" value="EGFLAMININ"/>
</dbReference>
<dbReference type="Pfam" id="PF00052">
    <property type="entry name" value="Laminin_B"/>
    <property type="match status" value="1"/>
</dbReference>
<dbReference type="Pfam" id="PF06008">
    <property type="entry name" value="Laminin_I"/>
    <property type="match status" value="1"/>
</dbReference>
<accession>A0A4W3J855</accession>
<evidence type="ECO:0000256" key="6">
    <source>
        <dbReference type="ARBA" id="ARBA00022869"/>
    </source>
</evidence>
<dbReference type="PROSITE" id="PS51117">
    <property type="entry name" value="LAMININ_NTER"/>
    <property type="match status" value="1"/>
</dbReference>
<dbReference type="FunFam" id="2.10.25.10:FF:000033">
    <property type="entry name" value="Laminin subunit alpha 2"/>
    <property type="match status" value="1"/>
</dbReference>
<evidence type="ECO:0000313" key="19">
    <source>
        <dbReference type="Proteomes" id="UP000314986"/>
    </source>
</evidence>
<dbReference type="SMART" id="SM00281">
    <property type="entry name" value="LamB"/>
    <property type="match status" value="1"/>
</dbReference>
<dbReference type="GO" id="GO:0016477">
    <property type="term" value="P:cell migration"/>
    <property type="evidence" value="ECO:0007669"/>
    <property type="project" value="UniProtKB-ARBA"/>
</dbReference>
<dbReference type="Pfam" id="PF06009">
    <property type="entry name" value="Laminin_II"/>
    <property type="match status" value="1"/>
</dbReference>
<feature type="disulfide bond" evidence="12">
    <location>
        <begin position="1423"/>
        <end position="1440"/>
    </location>
</feature>
<dbReference type="FunFam" id="2.10.25.10:FF:000388">
    <property type="entry name" value="Laminin subunit alpha"/>
    <property type="match status" value="1"/>
</dbReference>
<keyword evidence="5" id="KW-0677">Repeat</keyword>
<evidence type="ECO:0000259" key="16">
    <source>
        <dbReference type="PROSITE" id="PS51115"/>
    </source>
</evidence>
<feature type="disulfide bond" evidence="12">
    <location>
        <begin position="1848"/>
        <end position="1862"/>
    </location>
</feature>
<feature type="coiled-coil region" evidence="13">
    <location>
        <begin position="2265"/>
        <end position="2332"/>
    </location>
</feature>
<dbReference type="GO" id="GO:0009887">
    <property type="term" value="P:animal organ morphogenesis"/>
    <property type="evidence" value="ECO:0007669"/>
    <property type="project" value="TreeGrafter"/>
</dbReference>
<feature type="domain" description="Laminin G" evidence="14">
    <location>
        <begin position="2852"/>
        <end position="3007"/>
    </location>
</feature>
<name>A0A4W3J855_CALMI</name>
<dbReference type="PROSITE" id="PS50025">
    <property type="entry name" value="LAM_G_DOMAIN"/>
    <property type="match status" value="3"/>
</dbReference>
<dbReference type="Ensembl" id="ENSCMIT00000036265.1">
    <property type="protein sequence ID" value="ENSCMIP00000035736.1"/>
    <property type="gene ID" value="ENSCMIG00000015052.1"/>
</dbReference>
<dbReference type="InterPro" id="IPR000742">
    <property type="entry name" value="EGF"/>
</dbReference>
<proteinExistence type="predicted"/>
<evidence type="ECO:0000256" key="4">
    <source>
        <dbReference type="ARBA" id="ARBA00022729"/>
    </source>
</evidence>
<keyword evidence="10" id="KW-0325">Glycoprotein</keyword>
<evidence type="ECO:0000259" key="17">
    <source>
        <dbReference type="PROSITE" id="PS51117"/>
    </source>
</evidence>
<dbReference type="FunFam" id="2.10.25.10:FF:000034">
    <property type="entry name" value="Laminin subunit alpha 3"/>
    <property type="match status" value="1"/>
</dbReference>
<dbReference type="SMART" id="SM00181">
    <property type="entry name" value="EGF"/>
    <property type="match status" value="12"/>
</dbReference>
<feature type="disulfide bond" evidence="12">
    <location>
        <begin position="1933"/>
        <end position="1942"/>
    </location>
</feature>
<keyword evidence="8 13" id="KW-0175">Coiled coil</keyword>
<reference evidence="19" key="1">
    <citation type="journal article" date="2006" name="Science">
        <title>Ancient noncoding elements conserved in the human genome.</title>
        <authorList>
            <person name="Venkatesh B."/>
            <person name="Kirkness E.F."/>
            <person name="Loh Y.H."/>
            <person name="Halpern A.L."/>
            <person name="Lee A.P."/>
            <person name="Johnson J."/>
            <person name="Dandona N."/>
            <person name="Viswanathan L.D."/>
            <person name="Tay A."/>
            <person name="Venter J.C."/>
            <person name="Strausberg R.L."/>
            <person name="Brenner S."/>
        </authorList>
    </citation>
    <scope>NUCLEOTIDE SEQUENCE [LARGE SCALE GENOMIC DNA]</scope>
</reference>
<dbReference type="OMA" id="ISHCAAH"/>
<dbReference type="PANTHER" id="PTHR10574:SF406">
    <property type="entry name" value="LAMININ SUBUNIT ALPHA 5"/>
    <property type="match status" value="1"/>
</dbReference>
<dbReference type="SMART" id="SM00282">
    <property type="entry name" value="LamG"/>
    <property type="match status" value="3"/>
</dbReference>
<feature type="disulfide bond" evidence="12">
    <location>
        <begin position="589"/>
        <end position="606"/>
    </location>
</feature>
<dbReference type="Pfam" id="PF24973">
    <property type="entry name" value="EGF_LMN_ATRN"/>
    <property type="match status" value="1"/>
</dbReference>
<dbReference type="GeneTree" id="ENSGT00940000156537"/>
<evidence type="ECO:0000256" key="2">
    <source>
        <dbReference type="ARBA" id="ARBA00022525"/>
    </source>
</evidence>
<evidence type="ECO:0000256" key="7">
    <source>
        <dbReference type="ARBA" id="ARBA00022889"/>
    </source>
</evidence>
<feature type="domain" description="Laminin G" evidence="14">
    <location>
        <begin position="2414"/>
        <end position="2603"/>
    </location>
</feature>
<reference evidence="19" key="3">
    <citation type="journal article" date="2014" name="Nature">
        <title>Elephant shark genome provides unique insights into gnathostome evolution.</title>
        <authorList>
            <consortium name="International Elephant Shark Genome Sequencing Consortium"/>
            <person name="Venkatesh B."/>
            <person name="Lee A.P."/>
            <person name="Ravi V."/>
            <person name="Maurya A.K."/>
            <person name="Lian M.M."/>
            <person name="Swann J.B."/>
            <person name="Ohta Y."/>
            <person name="Flajnik M.F."/>
            <person name="Sutoh Y."/>
            <person name="Kasahara M."/>
            <person name="Hoon S."/>
            <person name="Gangu V."/>
            <person name="Roy S.W."/>
            <person name="Irimia M."/>
            <person name="Korzh V."/>
            <person name="Kondrychyn I."/>
            <person name="Lim Z.W."/>
            <person name="Tay B.H."/>
            <person name="Tohari S."/>
            <person name="Kong K.W."/>
            <person name="Ho S."/>
            <person name="Lorente-Galdos B."/>
            <person name="Quilez J."/>
            <person name="Marques-Bonet T."/>
            <person name="Raney B.J."/>
            <person name="Ingham P.W."/>
            <person name="Tay A."/>
            <person name="Hillier L.W."/>
            <person name="Minx P."/>
            <person name="Boehm T."/>
            <person name="Wilson R.K."/>
            <person name="Brenner S."/>
            <person name="Warren W.C."/>
        </authorList>
    </citation>
    <scope>NUCLEOTIDE SEQUENCE [LARGE SCALE GENOMIC DNA]</scope>
</reference>
<feature type="disulfide bond" evidence="12">
    <location>
        <begin position="471"/>
        <end position="483"/>
    </location>
</feature>
<dbReference type="FunFam" id="2.10.25.10:FF:000209">
    <property type="entry name" value="Laminin subunit alpha 5"/>
    <property type="match status" value="1"/>
</dbReference>
<feature type="disulfide bond" evidence="12">
    <location>
        <begin position="542"/>
        <end position="554"/>
    </location>
</feature>
<reference evidence="18" key="4">
    <citation type="submission" date="2025-08" db="UniProtKB">
        <authorList>
            <consortium name="Ensembl"/>
        </authorList>
    </citation>
    <scope>IDENTIFICATION</scope>
</reference>
<feature type="domain" description="Laminin EGF-like" evidence="15">
    <location>
        <begin position="1913"/>
        <end position="1959"/>
    </location>
</feature>
<feature type="disulfide bond" evidence="12">
    <location>
        <begin position="562"/>
        <end position="571"/>
    </location>
</feature>
<dbReference type="GO" id="GO:0005201">
    <property type="term" value="F:extracellular matrix structural constituent"/>
    <property type="evidence" value="ECO:0007669"/>
    <property type="project" value="TreeGrafter"/>
</dbReference>
<dbReference type="PROSITE" id="PS50027">
    <property type="entry name" value="EGF_LAM_2"/>
    <property type="match status" value="12"/>
</dbReference>
<feature type="domain" description="Laminin N-terminal" evidence="17">
    <location>
        <begin position="1"/>
        <end position="231"/>
    </location>
</feature>
<feature type="disulfide bond" evidence="12">
    <location>
        <begin position="1304"/>
        <end position="1313"/>
    </location>
</feature>
<evidence type="ECO:0000313" key="18">
    <source>
        <dbReference type="Ensembl" id="ENSCMIP00000035736.1"/>
    </source>
</evidence>
<dbReference type="FunFam" id="2.10.25.10:FF:000090">
    <property type="entry name" value="laminin subunit alpha"/>
    <property type="match status" value="2"/>
</dbReference>
<dbReference type="InParanoid" id="A0A4W3J855"/>
<comment type="subcellular location">
    <subcellularLocation>
        <location evidence="1">Secreted</location>
        <location evidence="1">Extracellular space</location>
        <location evidence="1">Extracellular matrix</location>
        <location evidence="1">Basement membrane</location>
    </subcellularLocation>
</comment>
<keyword evidence="7" id="KW-0130">Cell adhesion</keyword>
<dbReference type="Proteomes" id="UP000314986">
    <property type="component" value="Unassembled WGS sequence"/>
</dbReference>
<feature type="disulfide bond" evidence="12">
    <location>
        <begin position="1781"/>
        <end position="1790"/>
    </location>
</feature>
<feature type="disulfide bond" evidence="12">
    <location>
        <begin position="587"/>
        <end position="599"/>
    </location>
</feature>
<reference evidence="19" key="2">
    <citation type="journal article" date="2007" name="PLoS Biol.">
        <title>Survey sequencing and comparative analysis of the elephant shark (Callorhinchus milii) genome.</title>
        <authorList>
            <person name="Venkatesh B."/>
            <person name="Kirkness E.F."/>
            <person name="Loh Y.H."/>
            <person name="Halpern A.L."/>
            <person name="Lee A.P."/>
            <person name="Johnson J."/>
            <person name="Dandona N."/>
            <person name="Viswanathan L.D."/>
            <person name="Tay A."/>
            <person name="Venter J.C."/>
            <person name="Strausberg R.L."/>
            <person name="Brenner S."/>
        </authorList>
    </citation>
    <scope>NUCLEOTIDE SEQUENCE [LARGE SCALE GENOMIC DNA]</scope>
</reference>
<dbReference type="PANTHER" id="PTHR10574">
    <property type="entry name" value="NETRIN/LAMININ-RELATED"/>
    <property type="match status" value="1"/>
</dbReference>
<dbReference type="SMART" id="SM00180">
    <property type="entry name" value="EGF_Lam"/>
    <property type="match status" value="21"/>
</dbReference>
<evidence type="ECO:0000256" key="5">
    <source>
        <dbReference type="ARBA" id="ARBA00022737"/>
    </source>
</evidence>
<dbReference type="InterPro" id="IPR001791">
    <property type="entry name" value="Laminin_G"/>
</dbReference>
<dbReference type="InterPro" id="IPR002049">
    <property type="entry name" value="LE_dom"/>
</dbReference>
<dbReference type="SUPFAM" id="SSF57196">
    <property type="entry name" value="EGF/Laminin"/>
    <property type="match status" value="13"/>
</dbReference>
<protein>
    <submittedName>
        <fullName evidence="18">Laminin, alpha 5</fullName>
    </submittedName>
</protein>
<feature type="domain" description="Laminin EGF-like" evidence="15">
    <location>
        <begin position="1373"/>
        <end position="1420"/>
    </location>
</feature>
<dbReference type="FunFam" id="2.10.25.10:FF:000083">
    <property type="entry name" value="Laminin subunit alpha"/>
    <property type="match status" value="1"/>
</dbReference>
<feature type="domain" description="Laminin EGF-like" evidence="15">
    <location>
        <begin position="361"/>
        <end position="405"/>
    </location>
</feature>
<feature type="disulfide bond" evidence="12">
    <location>
        <begin position="1836"/>
        <end position="1845"/>
    </location>
</feature>
<dbReference type="InterPro" id="IPR013320">
    <property type="entry name" value="ConA-like_dom_sf"/>
</dbReference>
<feature type="disulfide bond" evidence="12">
    <location>
        <begin position="1442"/>
        <end position="1451"/>
    </location>
</feature>
<dbReference type="FunFam" id="2.10.25.10:FF:000082">
    <property type="entry name" value="Laminin subunit alpha 1"/>
    <property type="match status" value="2"/>
</dbReference>
<feature type="disulfide bond" evidence="12">
    <location>
        <begin position="1283"/>
        <end position="1295"/>
    </location>
</feature>
<dbReference type="InterPro" id="IPR009254">
    <property type="entry name" value="Laminin_aI"/>
</dbReference>
<feature type="disulfide bond" evidence="12">
    <location>
        <begin position="608"/>
        <end position="617"/>
    </location>
</feature>
<feature type="domain" description="Laminin EGF-like" evidence="15">
    <location>
        <begin position="587"/>
        <end position="632"/>
    </location>
</feature>
<dbReference type="GO" id="GO:0030155">
    <property type="term" value="P:regulation of cell adhesion"/>
    <property type="evidence" value="ECO:0007669"/>
    <property type="project" value="InterPro"/>
</dbReference>
<dbReference type="STRING" id="7868.ENSCMIP00000035736"/>
<feature type="disulfide bond" evidence="12">
    <location>
        <begin position="381"/>
        <end position="390"/>
    </location>
</feature>
<dbReference type="GO" id="GO:0009888">
    <property type="term" value="P:tissue development"/>
    <property type="evidence" value="ECO:0007669"/>
    <property type="project" value="TreeGrafter"/>
</dbReference>
<feature type="disulfide bond" evidence="12">
    <location>
        <begin position="1884"/>
        <end position="1893"/>
    </location>
</feature>
<evidence type="ECO:0000256" key="10">
    <source>
        <dbReference type="ARBA" id="ARBA00023180"/>
    </source>
</evidence>
<evidence type="ECO:0000259" key="14">
    <source>
        <dbReference type="PROSITE" id="PS50025"/>
    </source>
</evidence>
<evidence type="ECO:0000259" key="15">
    <source>
        <dbReference type="PROSITE" id="PS50027"/>
    </source>
</evidence>
<dbReference type="InterPro" id="IPR000034">
    <property type="entry name" value="Laminin_IV"/>
</dbReference>
<keyword evidence="6" id="KW-0084">Basement membrane</keyword>
<evidence type="ECO:0000256" key="8">
    <source>
        <dbReference type="ARBA" id="ARBA00023054"/>
    </source>
</evidence>
<feature type="disulfide bond" evidence="12">
    <location>
        <begin position="446"/>
        <end position="455"/>
    </location>
</feature>
<dbReference type="FunFam" id="2.10.25.10:FF:000106">
    <property type="entry name" value="Heparan sulfate proteoglycan 2"/>
    <property type="match status" value="1"/>
</dbReference>
<feature type="disulfide bond" evidence="12">
    <location>
        <begin position="1896"/>
        <end position="1910"/>
    </location>
</feature>
<feature type="disulfide bond" evidence="12">
    <location>
        <begin position="1285"/>
        <end position="1302"/>
    </location>
</feature>
<feature type="domain" description="Laminin EGF-like" evidence="15">
    <location>
        <begin position="1283"/>
        <end position="1328"/>
    </location>
</feature>
<dbReference type="SUPFAM" id="SSF49899">
    <property type="entry name" value="Concanavalin A-like lectins/glucanases"/>
    <property type="match status" value="5"/>
</dbReference>
<feature type="domain" description="Laminin EGF-like" evidence="15">
    <location>
        <begin position="1811"/>
        <end position="1864"/>
    </location>
</feature>
<reference evidence="18" key="5">
    <citation type="submission" date="2025-09" db="UniProtKB">
        <authorList>
            <consortium name="Ensembl"/>
        </authorList>
    </citation>
    <scope>IDENTIFICATION</scope>
</reference>
<dbReference type="FunFam" id="2.10.25.10:FF:000069">
    <property type="entry name" value="Laminin subunit alpha 1"/>
    <property type="match status" value="1"/>
</dbReference>
<feature type="domain" description="Laminin EGF-like" evidence="15">
    <location>
        <begin position="425"/>
        <end position="470"/>
    </location>
</feature>
<dbReference type="GO" id="GO:0007155">
    <property type="term" value="P:cell adhesion"/>
    <property type="evidence" value="ECO:0007669"/>
    <property type="project" value="UniProtKB-KW"/>
</dbReference>
<feature type="domain" description="Laminin EGF-like" evidence="15">
    <location>
        <begin position="1865"/>
        <end position="1912"/>
    </location>
</feature>
<comment type="caution">
    <text evidence="12">Lacks conserved residue(s) required for the propagation of feature annotation.</text>
</comment>
<dbReference type="SMART" id="SM00136">
    <property type="entry name" value="LamNT"/>
    <property type="match status" value="1"/>
</dbReference>
<keyword evidence="3" id="KW-0272">Extracellular matrix</keyword>
<evidence type="ECO:0000256" key="12">
    <source>
        <dbReference type="PROSITE-ProRule" id="PRU00460"/>
    </source>
</evidence>
<dbReference type="Pfam" id="PF00055">
    <property type="entry name" value="Laminin_N"/>
    <property type="match status" value="1"/>
</dbReference>
<dbReference type="GO" id="GO:0030334">
    <property type="term" value="P:regulation of cell migration"/>
    <property type="evidence" value="ECO:0007669"/>
    <property type="project" value="InterPro"/>
</dbReference>
<keyword evidence="4" id="KW-0732">Signal</keyword>
<keyword evidence="11 12" id="KW-0424">Laminin EGF-like domain</keyword>
<feature type="coiled-coil region" evidence="13">
    <location>
        <begin position="2114"/>
        <end position="2187"/>
    </location>
</feature>
<feature type="domain" description="Laminin EGF-like" evidence="15">
    <location>
        <begin position="542"/>
        <end position="586"/>
    </location>
</feature>
<keyword evidence="19" id="KW-1185">Reference proteome</keyword>
<dbReference type="GO" id="GO:0005102">
    <property type="term" value="F:signaling receptor binding"/>
    <property type="evidence" value="ECO:0007669"/>
    <property type="project" value="InterPro"/>
</dbReference>
<dbReference type="InterPro" id="IPR050440">
    <property type="entry name" value="Laminin/Netrin_ECM"/>
</dbReference>
<feature type="domain" description="Laminin G" evidence="14">
    <location>
        <begin position="3014"/>
        <end position="3177"/>
    </location>
</feature>
<evidence type="ECO:0000256" key="9">
    <source>
        <dbReference type="ARBA" id="ARBA00023157"/>
    </source>
</evidence>
<feature type="domain" description="Laminin EGF-like" evidence="15">
    <location>
        <begin position="471"/>
        <end position="515"/>
    </location>
</feature>
<feature type="domain" description="Laminin IV type A" evidence="16">
    <location>
        <begin position="1492"/>
        <end position="1671"/>
    </location>
</feature>
<dbReference type="CDD" id="cd00055">
    <property type="entry name" value="EGF_Lam"/>
    <property type="match status" value="18"/>
</dbReference>
<evidence type="ECO:0000256" key="11">
    <source>
        <dbReference type="ARBA" id="ARBA00023292"/>
    </source>
</evidence>
<feature type="disulfide bond" evidence="12">
    <location>
        <begin position="427"/>
        <end position="444"/>
    </location>
</feature>
<dbReference type="InterPro" id="IPR056863">
    <property type="entry name" value="LMN_ATRN_NET-like_EGF"/>
</dbReference>
<keyword evidence="9 12" id="KW-1015">Disulfide bond</keyword>
<feature type="domain" description="Laminin EGF-like" evidence="15">
    <location>
        <begin position="1421"/>
        <end position="1471"/>
    </location>
</feature>
<dbReference type="Gene3D" id="2.60.120.200">
    <property type="match status" value="5"/>
</dbReference>
<feature type="disulfide bond" evidence="12">
    <location>
        <begin position="491"/>
        <end position="500"/>
    </location>
</feature>
<keyword evidence="2" id="KW-0964">Secreted</keyword>
<dbReference type="FunFam" id="2.10.25.10:FF:000074">
    <property type="entry name" value="Laminin subunit alpha"/>
    <property type="match status" value="1"/>
</dbReference>
<dbReference type="GO" id="GO:0007411">
    <property type="term" value="P:axon guidance"/>
    <property type="evidence" value="ECO:0007669"/>
    <property type="project" value="TreeGrafter"/>
</dbReference>
<dbReference type="GO" id="GO:0043256">
    <property type="term" value="C:laminin complex"/>
    <property type="evidence" value="ECO:0007669"/>
    <property type="project" value="UniProtKB-ARBA"/>
</dbReference>
<dbReference type="FunFam" id="2.10.25.10:FF:000084">
    <property type="entry name" value="Laminin subunit alpha 3"/>
    <property type="match status" value="1"/>
</dbReference>
<dbReference type="GO" id="GO:0045995">
    <property type="term" value="P:regulation of embryonic development"/>
    <property type="evidence" value="ECO:0007669"/>
    <property type="project" value="InterPro"/>
</dbReference>
<dbReference type="GO" id="GO:0005576">
    <property type="term" value="C:extracellular region"/>
    <property type="evidence" value="ECO:0007669"/>
    <property type="project" value="UniProtKB-ARBA"/>
</dbReference>
<dbReference type="Gene3D" id="2.10.25.10">
    <property type="entry name" value="Laminin"/>
    <property type="match status" value="17"/>
</dbReference>
<dbReference type="Pfam" id="PF02210">
    <property type="entry name" value="Laminin_G_2"/>
    <property type="match status" value="3"/>
</dbReference>
<dbReference type="PROSITE" id="PS51115">
    <property type="entry name" value="LAMININ_IVA"/>
    <property type="match status" value="1"/>
</dbReference>
<dbReference type="Gene3D" id="2.60.120.260">
    <property type="entry name" value="Galactose-binding domain-like"/>
    <property type="match status" value="1"/>
</dbReference>
<dbReference type="InterPro" id="IPR008211">
    <property type="entry name" value="Laminin_N"/>
</dbReference>
<feature type="disulfide bond" evidence="12">
    <location>
        <begin position="1396"/>
        <end position="1405"/>
    </location>
</feature>
<organism evidence="18 19">
    <name type="scientific">Callorhinchus milii</name>
    <name type="common">Ghost shark</name>
    <dbReference type="NCBI Taxonomy" id="7868"/>
    <lineage>
        <taxon>Eukaryota</taxon>
        <taxon>Metazoa</taxon>
        <taxon>Chordata</taxon>
        <taxon>Craniata</taxon>
        <taxon>Vertebrata</taxon>
        <taxon>Chondrichthyes</taxon>
        <taxon>Holocephali</taxon>
        <taxon>Chimaeriformes</taxon>
        <taxon>Callorhinchidae</taxon>
        <taxon>Callorhinchus</taxon>
    </lineage>
</organism>
<sequence>RGSCQCAGSFWDGSGNVELFAPVSMEGVNVSHGQYCDICKAESSKAHPSTNAIDGTERWWQSPPLSRGLEYNEVNVTLDLGQLFHVAYVLIKFANSPRPDLWVLERSTDFGRTYSPWQYFASSKRDCIEKFGPETVERIIKDNDAICTTEYSRIVPLENGEVVVSLVNGRPGAMNFSYSPVLRDFTKATSIRLRFLRTNTLLGHLMGKALRDPTVTRRYYYSIKDISIGGRCVCNGHADMCTAKDPTDPYRLHCDCQHNTCGGSCDQCCPGYNQLQWKPATTDSANECEACNCNGHAFNCMYDPEVDKHKGSLNTVGRFVGGGVCINCQHNTTGVNCGHCATGYYRTPGVPIESVDACIPCNCNSEFMEDICDDGTGRCYCKYNYAGETCESCALGYYDFPNCYCKMTTTNDIDLLGNNILGYTCRCSGPGIADGACNEETGQCFCRQGFEGFYCELCVPGYFNYPLCQLCSCSMTGSLPEVCDPSGQCLCKAEFDGARCDQCQVGFHSYPHCHGAYTSQQNRSRTLQPMSSPLILASCVACSCDPRGSVDNVCGSTGQCQCQHSYSGLTCNQCGPGYFGHPSCTPCRCNVEGSYINTCDPETGRCSCRPFVTGLHCDTCVPGAYGFPNCRVGSCNPAGILCLFSIQDSCQCRMNVEGSVCDTCKPLYWNLTPENPQGCSICQCYTDGTLNSVAECMQSDGQCFCKPNVCRQSCMTCKPGYYSLSNRNYFGCKGCQCDIGGSVGGLTCDDRSGRCQCRQNVEGRTCSQAKPDHYFPDLHHLRSEIEDGTTPEGRPVRFGFSLLEFEDFSWRGYALMSHIQVIVTVNVSTPDLFRIVFRYVNRGPTDVKGMVMVSEINLDVCGNCSEQTKQIIFAPSVKPSFVTVPQNTFVEPFVLNPGIWSIVIEAQDILLDYLVLLPSAYYEAPILQLKVTEPCMYTRSADDTAVNCLLYRYLSLHNFPSLHPAEGSCAYENYLHSQCQVIQPTPRHPPMVILNHQQVNHYVITTITFSYVATTSFRMTANLCGLLQSKVYLIPHEDFNMEYVQPNVHCISTHGAFTSDGSSCAPSRFQKPSQSIMLTEGQTSSASTLLHLHPLGNHSIDQLHRPQQPSLRPATIMDTADVILLGSPRTVVTFSDRVQTLGRYAFVIHFYQPEHPTFPAEVLINGGRLWQGYTNASFCPHAYGCRSTVLAENKIVLDVTDNDVSVIIRVPDGKTLWLGYMLIVPETSYNPNYLVEEPLDKSYDFISGCGANSFYVNPATTSTFCKHSAISLSAFYNNGALPCACHEVGASRTSCDPFGGQCICRPNVIGRDCTRCVTGYYGFPNCRPCNCGKRLCEEVTGQCICPPRTIKPECIVCQPQTFGCHPLVGCEECNCSRVGVQNLTNGCNIESGQCRCKPNVAGRQCSRCAPGYYHYPNCMLCDCDEAGTEASVCDSLTGQCHCKENVEGPHCNTCRLGTFYLDPANPKGCTSCFCFGATNRCHSSTKRRSQLVHMHEWSLVSADHHELPVSFNPMEMEVEADLRDIPDVYQELYWRAPPTFLGDQVSSYGGYLTFQLRSEVLRGDILSVPVEARSDVILKGNQMTIMYVTKDYPSPGQLHEDRVQLVESNFRHMQTHNPVSREELMMVLASLDALRVRALHSPVARLVGLRNVELERASLNGSGIPASNVEICLCPANYMGDSCQDCARGYYRDTKGLFLGKCVPCNCNGHSDQCLDGSGICINCQHNTEGDRCERCKTGLVEHVPEGEPSLCVQCPCPLTVASNNFAKDCIDRGDHMQCLCKPGYAGVKCERCAPGYFGNPLVLGSRCQPCTCHGNTDSNMLFSSCDWLTGTCQGCVHHTAGHNCEFCAPGFFGDAVAAKNCTPCDCLLCGTESCDRRTGECRCKPGITGHRCDRCEQDGRFGYDTCAGCQRCACDLAALEETCHTVTGQCQCAPGIGGRQCQQCAPGYWRYTPHGCRECECNGGPCNPRTGACTCTNGLGGRQCDTCLQRYQMPIVDAANYIKCEPCDSCVLALLETLNRTEQMLPTLSAQLAEMNISSIAWTRMRSLSNSIRAVTVSNTDRLWVTPGHRKHPATVNIRQLMNKTQSDISAPSTEEFLEKFAEVQKLLEEMRMRDFRSQRNVAEKEEDEANKLLERVKEKMEQPLQEIKDNADSIRDQIAKHNSKLMDLRDALNEAVNKTSQANEKNKINQLLLAENKVGVYGHGGFNGSLGEFSCPAVGGQCICCIVTHQEQERLAAMLDGARMALIEKVKHFSPASTKIPIVERAEEHARSLDQLAANLSRVIEDTNQDGFILRAVSASNAYSSIIEAVKKAENAARDANNAAVKALKVRWGIWDIATLSCGISVLGSNETNFFSLGPLCVAALNETIPLLLDKLNKLEVRNQTSNISESINRIRELISQARSAANKVQVPMKFIGTSGVQLRSPVNPDDLKAYTSLSFSIQREKQARKRSFSYSLSLQTAGDYMGVAMRSGKLVWVYKLGSAGEAVLQTDTEISDDRFDTVKLERIQQYGRISYTVEKGTITETRGDGKSKGNDTLLNLDPEDVVFYAGGYPPDFTPPAMLRYPNFEGCIELGTLNEEVISLYNLIQTFNLNTTADEPCRRYKSTQGAESDSSYFDGSGFAEIKMSSTFSTISRFEQEVCLASYNGILLFMREKVSVSITIQIIMVYSGAKMKIYVRVDRMTVLATEQQNVARPSFSLYYLGGAPVDKLPESLRSKFPTGGSVKGCMRSLKAMEKNLDLKREKTIGVSYGCSLSLLVTDFKGQGYLSLTPENVPALDNNFVSGFGFQTQQRNALMFYYPTEKGHCQVSLKQGLVALKMFNTEVKSKIEYTDGSLHYISFGIHNQQKSHSQYFFVPQEFLIIFFPKHSSSRSSFSMEVRCNSSHGMLFYVSNELETSYMTLMLSKGRFVFMFNVKGNKLRIPSKEKYNDGQWHTVSTTTNYNYTVSFASQGHPQVLDTITNTEHISHQSFLFPSASSFDGCIRNFQLDGKHMVVPSRMYNVIPCFEGSLEMGTFFAAGGGYVILDDAFVIGKNYELMFEVRPRSLSGILFHAGRKQSHYFSLYLENEKVILQINNGAGAFSAAVTPQHSLCDGQWHRIAGEAMVGGLCALCVWAFSNNEINVLFFFSSDSVQISTPSSIRSPFVGCIRNVLVNQRSVQLNRPGSLHGAVSANGCPVM</sequence>
<dbReference type="FunFam" id="2.10.25.10:FF:000051">
    <property type="entry name" value="Laminin subunit alpha 4"/>
    <property type="match status" value="1"/>
</dbReference>
<dbReference type="InterPro" id="IPR010307">
    <property type="entry name" value="Laminin_dom_II"/>
</dbReference>
<feature type="disulfide bond" evidence="12">
    <location>
        <begin position="425"/>
        <end position="437"/>
    </location>
</feature>
<dbReference type="FunFam" id="2.60.120.260:FF:000092">
    <property type="entry name" value="Laminin subunit alpha-3"/>
    <property type="match status" value="1"/>
</dbReference>
<dbReference type="Pfam" id="PF00053">
    <property type="entry name" value="EGF_laminin"/>
    <property type="match status" value="18"/>
</dbReference>
<feature type="disulfide bond" evidence="12">
    <location>
        <begin position="1421"/>
        <end position="1433"/>
    </location>
</feature>
<dbReference type="PROSITE" id="PS01248">
    <property type="entry name" value="EGF_LAM_1"/>
    <property type="match status" value="6"/>
</dbReference>
<dbReference type="CDD" id="cd00110">
    <property type="entry name" value="LamG"/>
    <property type="match status" value="3"/>
</dbReference>
<evidence type="ECO:0000256" key="13">
    <source>
        <dbReference type="SAM" id="Coils"/>
    </source>
</evidence>
<dbReference type="Gene3D" id="2.170.300.10">
    <property type="entry name" value="Tie2 ligand-binding domain superfamily"/>
    <property type="match status" value="1"/>
</dbReference>
<evidence type="ECO:0000256" key="1">
    <source>
        <dbReference type="ARBA" id="ARBA00004302"/>
    </source>
</evidence>